<feature type="transmembrane region" description="Helical" evidence="6">
    <location>
        <begin position="186"/>
        <end position="206"/>
    </location>
</feature>
<feature type="transmembrane region" description="Helical" evidence="6">
    <location>
        <begin position="421"/>
        <end position="440"/>
    </location>
</feature>
<reference evidence="9" key="2">
    <citation type="submission" date="2013-07" db="EMBL/GenBank/DDBJ databases">
        <authorList>
            <consortium name="The Broad Institute Genome Sequencing Platform"/>
            <person name="Cuomo C."/>
            <person name="Litvintseva A."/>
            <person name="Chen Y."/>
            <person name="Heitman J."/>
            <person name="Sun S."/>
            <person name="Springer D."/>
            <person name="Dromer F."/>
            <person name="Young S.K."/>
            <person name="Zeng Q."/>
            <person name="Gargeya S."/>
            <person name="Fitzgerald M."/>
            <person name="Abouelleil A."/>
            <person name="Alvarado L."/>
            <person name="Berlin A.M."/>
            <person name="Chapman S.B."/>
            <person name="Dewar J."/>
            <person name="Goldberg J."/>
            <person name="Griggs A."/>
            <person name="Gujja S."/>
            <person name="Hansen M."/>
            <person name="Howarth C."/>
            <person name="Imamovic A."/>
            <person name="Larimer J."/>
            <person name="McCowan C."/>
            <person name="Murphy C."/>
            <person name="Pearson M."/>
            <person name="Priest M."/>
            <person name="Roberts A."/>
            <person name="Saif S."/>
            <person name="Shea T."/>
            <person name="Sykes S."/>
            <person name="Wortman J."/>
            <person name="Nusbaum C."/>
            <person name="Birren B."/>
        </authorList>
    </citation>
    <scope>NUCLEOTIDE SEQUENCE</scope>
    <source>
        <strain evidence="9">CBS 10117</strain>
    </source>
</reference>
<evidence type="ECO:0000313" key="10">
    <source>
        <dbReference type="Proteomes" id="UP000078595"/>
    </source>
</evidence>
<dbReference type="EMBL" id="CP144537">
    <property type="protein sequence ID" value="WWC64311.1"/>
    <property type="molecule type" value="Genomic_DNA"/>
</dbReference>
<dbReference type="OrthoDB" id="2985014at2759"/>
<dbReference type="VEuPathDB" id="FungiDB:I303_08440"/>
<dbReference type="PANTHER" id="PTHR43791:SF36">
    <property type="entry name" value="TRANSPORTER, PUTATIVE (AFU_ORTHOLOGUE AFUA_6G08340)-RELATED"/>
    <property type="match status" value="1"/>
</dbReference>
<keyword evidence="4 6" id="KW-1133">Transmembrane helix</keyword>
<protein>
    <recommendedName>
        <fullName evidence="7">Major facilitator superfamily (MFS) profile domain-containing protein</fullName>
    </recommendedName>
</protein>
<dbReference type="RefSeq" id="XP_018258900.1">
    <property type="nucleotide sequence ID" value="XM_018411699.1"/>
</dbReference>
<evidence type="ECO:0000256" key="4">
    <source>
        <dbReference type="ARBA" id="ARBA00022989"/>
    </source>
</evidence>
<evidence type="ECO:0000256" key="6">
    <source>
        <dbReference type="SAM" id="Phobius"/>
    </source>
</evidence>
<keyword evidence="5 6" id="KW-0472">Membrane</keyword>
<dbReference type="SUPFAM" id="SSF103473">
    <property type="entry name" value="MFS general substrate transporter"/>
    <property type="match status" value="1"/>
</dbReference>
<feature type="transmembrane region" description="Helical" evidence="6">
    <location>
        <begin position="331"/>
        <end position="348"/>
    </location>
</feature>
<sequence>MNDATVQYEAPDDKMDSASVRNELVDGVSAEYHEYLRLSGIYQGEALRKLTRKIDIHVVPQLLIIYALSNIDRSNVGNARLFGAEKDMGLTATHWNVALSIFFVTYALAGPISNIFLKRFGPKKILPALLFTVSLVLVGSGCAKNKAAWFALRLLLGAFEAGMFPGCAYTLTTWYTPADLHSRISWFYLGSAFSNITGSLLAYGIGQLDGIWGYRGWRWIYVLEGCFSFVFAIGAYFWIQDTPAKQGRWLQEEERTFVILRNRFAYGHDQSGSEDDFNWRAILSAATSIHTWAICWFYFTCCIAIYGFSFTIPTIMNNLGFTAAVSQAMSAPPYAFAAICLVVLGWFSERVRQRMLTFILPAIMAWIGTLICLLTVAHKHLVALTYVGVVLAAGGLVCLSPACTAWIGLNSAGQSKRNGAIALTTVRAQFGGIVGSNIYLAKEKPLYHTGFGCALAFLGFGCIISPLIYAYYCKRVNAAREAMTEEEISAKWTPEQLRALGDKSPYYRYEY</sequence>
<feature type="transmembrane region" description="Helical" evidence="6">
    <location>
        <begin position="446"/>
        <end position="472"/>
    </location>
</feature>
<dbReference type="InterPro" id="IPR020846">
    <property type="entry name" value="MFS_dom"/>
</dbReference>
<dbReference type="FunFam" id="1.20.1250.20:FF:000018">
    <property type="entry name" value="MFS transporter permease"/>
    <property type="match status" value="1"/>
</dbReference>
<evidence type="ECO:0000256" key="3">
    <source>
        <dbReference type="ARBA" id="ARBA00022692"/>
    </source>
</evidence>
<dbReference type="InterPro" id="IPR036259">
    <property type="entry name" value="MFS_trans_sf"/>
</dbReference>
<keyword evidence="3 6" id="KW-0812">Transmembrane</keyword>
<dbReference type="Proteomes" id="UP000078595">
    <property type="component" value="Chromosome 8"/>
</dbReference>
<dbReference type="GO" id="GO:0022857">
    <property type="term" value="F:transmembrane transporter activity"/>
    <property type="evidence" value="ECO:0007669"/>
    <property type="project" value="InterPro"/>
</dbReference>
<dbReference type="PANTHER" id="PTHR43791">
    <property type="entry name" value="PERMEASE-RELATED"/>
    <property type="match status" value="1"/>
</dbReference>
<dbReference type="InterPro" id="IPR011701">
    <property type="entry name" value="MFS"/>
</dbReference>
<name>A0A1A5ZTB5_9TREE</name>
<dbReference type="Gene3D" id="1.20.1250.20">
    <property type="entry name" value="MFS general substrate transporter like domains"/>
    <property type="match status" value="2"/>
</dbReference>
<evidence type="ECO:0000313" key="8">
    <source>
        <dbReference type="EMBL" id="OBR81058.1"/>
    </source>
</evidence>
<feature type="transmembrane region" description="Helical" evidence="6">
    <location>
        <begin position="147"/>
        <end position="174"/>
    </location>
</feature>
<dbReference type="KEGG" id="kdj:28972139"/>
<dbReference type="Pfam" id="PF07690">
    <property type="entry name" value="MFS_1"/>
    <property type="match status" value="1"/>
</dbReference>
<evidence type="ECO:0000313" key="9">
    <source>
        <dbReference type="EMBL" id="WWC64311.1"/>
    </source>
</evidence>
<feature type="domain" description="Major facilitator superfamily (MFS) profile" evidence="7">
    <location>
        <begin position="58"/>
        <end position="477"/>
    </location>
</feature>
<dbReference type="GeneID" id="28972139"/>
<evidence type="ECO:0000256" key="1">
    <source>
        <dbReference type="ARBA" id="ARBA00004141"/>
    </source>
</evidence>
<keyword evidence="10" id="KW-1185">Reference proteome</keyword>
<feature type="transmembrane region" description="Helical" evidence="6">
    <location>
        <begin position="355"/>
        <end position="377"/>
    </location>
</feature>
<feature type="transmembrane region" description="Helical" evidence="6">
    <location>
        <begin position="218"/>
        <end position="239"/>
    </location>
</feature>
<evidence type="ECO:0000256" key="2">
    <source>
        <dbReference type="ARBA" id="ARBA00022448"/>
    </source>
</evidence>
<gene>
    <name evidence="8" type="ORF">I303_08440</name>
    <name evidence="9" type="ORF">I303_106921</name>
</gene>
<comment type="subcellular location">
    <subcellularLocation>
        <location evidence="1">Membrane</location>
        <topology evidence="1">Multi-pass membrane protein</topology>
    </subcellularLocation>
</comment>
<dbReference type="PROSITE" id="PS50850">
    <property type="entry name" value="MFS"/>
    <property type="match status" value="1"/>
</dbReference>
<proteinExistence type="predicted"/>
<feature type="transmembrane region" description="Helical" evidence="6">
    <location>
        <begin position="97"/>
        <end position="117"/>
    </location>
</feature>
<evidence type="ECO:0000259" key="7">
    <source>
        <dbReference type="PROSITE" id="PS50850"/>
    </source>
</evidence>
<dbReference type="GO" id="GO:0016020">
    <property type="term" value="C:membrane"/>
    <property type="evidence" value="ECO:0007669"/>
    <property type="project" value="UniProtKB-SubCell"/>
</dbReference>
<reference evidence="8" key="1">
    <citation type="submission" date="2013-07" db="EMBL/GenBank/DDBJ databases">
        <title>The Genome Sequence of Cryptococcus dejecticola CBS10117.</title>
        <authorList>
            <consortium name="The Broad Institute Genome Sequencing Platform"/>
            <person name="Cuomo C."/>
            <person name="Litvintseva A."/>
            <person name="Chen Y."/>
            <person name="Heitman J."/>
            <person name="Sun S."/>
            <person name="Springer D."/>
            <person name="Dromer F."/>
            <person name="Young S.K."/>
            <person name="Zeng Q."/>
            <person name="Gargeya S."/>
            <person name="Fitzgerald M."/>
            <person name="Abouelleil A."/>
            <person name="Alvarado L."/>
            <person name="Berlin A.M."/>
            <person name="Chapman S.B."/>
            <person name="Dewar J."/>
            <person name="Goldberg J."/>
            <person name="Griggs A."/>
            <person name="Gujja S."/>
            <person name="Hansen M."/>
            <person name="Howarth C."/>
            <person name="Imamovic A."/>
            <person name="Larimer J."/>
            <person name="McCowan C."/>
            <person name="Murphy C."/>
            <person name="Pearson M."/>
            <person name="Priest M."/>
            <person name="Roberts A."/>
            <person name="Saif S."/>
            <person name="Shea T."/>
            <person name="Sykes S."/>
            <person name="Wortman J."/>
            <person name="Nusbaum C."/>
            <person name="Birren B."/>
        </authorList>
    </citation>
    <scope>NUCLEOTIDE SEQUENCE [LARGE SCALE GENOMIC DNA]</scope>
    <source>
        <strain evidence="8">CBS 10117</strain>
    </source>
</reference>
<reference evidence="9" key="3">
    <citation type="submission" date="2024-02" db="EMBL/GenBank/DDBJ databases">
        <title>Comparative genomics of Cryptococcus and Kwoniella reveals pathogenesis evolution and contrasting modes of karyotype evolution via chromosome fusion or intercentromeric recombination.</title>
        <authorList>
            <person name="Coelho M.A."/>
            <person name="David-Palma M."/>
            <person name="Shea T."/>
            <person name="Bowers K."/>
            <person name="McGinley-Smith S."/>
            <person name="Mohammad A.W."/>
            <person name="Gnirke A."/>
            <person name="Yurkov A.M."/>
            <person name="Nowrousian M."/>
            <person name="Sun S."/>
            <person name="Cuomo C.A."/>
            <person name="Heitman J."/>
        </authorList>
    </citation>
    <scope>NUCLEOTIDE SEQUENCE</scope>
    <source>
        <strain evidence="9">CBS 10117</strain>
    </source>
</reference>
<keyword evidence="2" id="KW-0813">Transport</keyword>
<feature type="transmembrane region" description="Helical" evidence="6">
    <location>
        <begin position="383"/>
        <end position="409"/>
    </location>
</feature>
<dbReference type="AlphaFoldDB" id="A0A1A5ZTB5"/>
<accession>A0A1A5ZTB5</accession>
<evidence type="ECO:0000256" key="5">
    <source>
        <dbReference type="ARBA" id="ARBA00023136"/>
    </source>
</evidence>
<organism evidence="8">
    <name type="scientific">Kwoniella dejecticola CBS 10117</name>
    <dbReference type="NCBI Taxonomy" id="1296121"/>
    <lineage>
        <taxon>Eukaryota</taxon>
        <taxon>Fungi</taxon>
        <taxon>Dikarya</taxon>
        <taxon>Basidiomycota</taxon>
        <taxon>Agaricomycotina</taxon>
        <taxon>Tremellomycetes</taxon>
        <taxon>Tremellales</taxon>
        <taxon>Cryptococcaceae</taxon>
        <taxon>Kwoniella</taxon>
    </lineage>
</organism>
<dbReference type="EMBL" id="KI894038">
    <property type="protein sequence ID" value="OBR81058.1"/>
    <property type="molecule type" value="Genomic_DNA"/>
</dbReference>
<feature type="transmembrane region" description="Helical" evidence="6">
    <location>
        <begin position="289"/>
        <end position="311"/>
    </location>
</feature>